<protein>
    <recommendedName>
        <fullName evidence="2">RNA 2',3'-cyclic phosphodiesterase</fullName>
        <shortName evidence="2">RNA 2',3'-CPDase</shortName>
        <ecNumber evidence="2">3.1.4.58</ecNumber>
    </recommendedName>
</protein>
<accession>A0A239ABA1</accession>
<dbReference type="OrthoDB" id="9789350at2"/>
<feature type="active site" description="Proton donor" evidence="2">
    <location>
        <position position="41"/>
    </location>
</feature>
<name>A0A239ABA1_9BACT</name>
<gene>
    <name evidence="4" type="ORF">SAMN06265340_11826</name>
</gene>
<dbReference type="Pfam" id="PF10469">
    <property type="entry name" value="AKAP7_NLS"/>
    <property type="match status" value="1"/>
</dbReference>
<dbReference type="GO" id="GO:0004113">
    <property type="term" value="F:2',3'-cyclic-nucleotide 3'-phosphodiesterase activity"/>
    <property type="evidence" value="ECO:0007669"/>
    <property type="project" value="InterPro"/>
</dbReference>
<dbReference type="HAMAP" id="MF_01940">
    <property type="entry name" value="RNA_CPDase"/>
    <property type="match status" value="1"/>
</dbReference>
<dbReference type="InterPro" id="IPR004175">
    <property type="entry name" value="RNA_CPDase"/>
</dbReference>
<comment type="function">
    <text evidence="2">Hydrolyzes RNA 2',3'-cyclic phosphodiester to an RNA 2'-phosphomonoester.</text>
</comment>
<keyword evidence="5" id="KW-1185">Reference proteome</keyword>
<dbReference type="InterPro" id="IPR009097">
    <property type="entry name" value="Cyclic_Pdiesterase"/>
</dbReference>
<dbReference type="RefSeq" id="WP_089323740.1">
    <property type="nucleotide sequence ID" value="NZ_FZOB01000018.1"/>
</dbReference>
<evidence type="ECO:0000256" key="2">
    <source>
        <dbReference type="HAMAP-Rule" id="MF_01940"/>
    </source>
</evidence>
<dbReference type="GO" id="GO:0016874">
    <property type="term" value="F:ligase activity"/>
    <property type="evidence" value="ECO:0007669"/>
    <property type="project" value="UniProtKB-KW"/>
</dbReference>
<dbReference type="Proteomes" id="UP000198405">
    <property type="component" value="Unassembled WGS sequence"/>
</dbReference>
<sequence>MKKRLFVATMVSLPSEEISFIKREIISLGIEGKWVEENNLHFTYRFLGDVSVLFIPQIEREFKEKISLIEKRKVELKGIGVFPDVKTARVLWVGVEGDLTDIKSAVDELLEPFGFEKERRVFKPHVTLMRIKKLRHRTKFSYFLSKMREKKFLSMEVKQVSLIESVLTSKGPLYKPLKVVDLR</sequence>
<dbReference type="Gene3D" id="3.90.1140.10">
    <property type="entry name" value="Cyclic phosphodiesterase"/>
    <property type="match status" value="1"/>
</dbReference>
<evidence type="ECO:0000313" key="5">
    <source>
        <dbReference type="Proteomes" id="UP000198405"/>
    </source>
</evidence>
<comment type="catalytic activity">
    <reaction evidence="2">
        <text>a 3'-end 2',3'-cyclophospho-ribonucleotide-RNA + H2O = a 3'-end 2'-phospho-ribonucleotide-RNA + H(+)</text>
        <dbReference type="Rhea" id="RHEA:11828"/>
        <dbReference type="Rhea" id="RHEA-COMP:10464"/>
        <dbReference type="Rhea" id="RHEA-COMP:17353"/>
        <dbReference type="ChEBI" id="CHEBI:15377"/>
        <dbReference type="ChEBI" id="CHEBI:15378"/>
        <dbReference type="ChEBI" id="CHEBI:83064"/>
        <dbReference type="ChEBI" id="CHEBI:173113"/>
        <dbReference type="EC" id="3.1.4.58"/>
    </reaction>
</comment>
<dbReference type="AlphaFoldDB" id="A0A239ABA1"/>
<dbReference type="InterPro" id="IPR019510">
    <property type="entry name" value="AKAP7-like_phosphoesterase"/>
</dbReference>
<dbReference type="EMBL" id="FZOB01000018">
    <property type="protein sequence ID" value="SNR92946.1"/>
    <property type="molecule type" value="Genomic_DNA"/>
</dbReference>
<dbReference type="PANTHER" id="PTHR35561">
    <property type="entry name" value="RNA 2',3'-CYCLIC PHOSPHODIESTERASE"/>
    <property type="match status" value="1"/>
</dbReference>
<feature type="short sequence motif" description="HXTX 1" evidence="2">
    <location>
        <begin position="41"/>
        <end position="44"/>
    </location>
</feature>
<organism evidence="4 5">
    <name type="scientific">Desulfurobacterium atlanticum</name>
    <dbReference type="NCBI Taxonomy" id="240169"/>
    <lineage>
        <taxon>Bacteria</taxon>
        <taxon>Pseudomonadati</taxon>
        <taxon>Aquificota</taxon>
        <taxon>Aquificia</taxon>
        <taxon>Desulfurobacteriales</taxon>
        <taxon>Desulfurobacteriaceae</taxon>
        <taxon>Desulfurobacterium</taxon>
    </lineage>
</organism>
<proteinExistence type="inferred from homology"/>
<evidence type="ECO:0000256" key="1">
    <source>
        <dbReference type="ARBA" id="ARBA00022801"/>
    </source>
</evidence>
<evidence type="ECO:0000313" key="4">
    <source>
        <dbReference type="EMBL" id="SNR92946.1"/>
    </source>
</evidence>
<dbReference type="EC" id="3.1.4.58" evidence="2"/>
<keyword evidence="1 2" id="KW-0378">Hydrolase</keyword>
<evidence type="ECO:0000259" key="3">
    <source>
        <dbReference type="Pfam" id="PF10469"/>
    </source>
</evidence>
<dbReference type="GO" id="GO:0008664">
    <property type="term" value="F:RNA 2',3'-cyclic 3'-phosphodiesterase activity"/>
    <property type="evidence" value="ECO:0007669"/>
    <property type="project" value="UniProtKB-EC"/>
</dbReference>
<feature type="domain" description="A-kinase anchor protein 7-like phosphoesterase" evidence="3">
    <location>
        <begin position="57"/>
        <end position="182"/>
    </location>
</feature>
<comment type="similarity">
    <text evidence="2">Belongs to the 2H phosphoesterase superfamily. ThpR family.</text>
</comment>
<feature type="short sequence motif" description="HXTX 2" evidence="2">
    <location>
        <begin position="125"/>
        <end position="128"/>
    </location>
</feature>
<feature type="active site" description="Proton acceptor" evidence="2">
    <location>
        <position position="125"/>
    </location>
</feature>
<dbReference type="SUPFAM" id="SSF55144">
    <property type="entry name" value="LigT-like"/>
    <property type="match status" value="1"/>
</dbReference>
<reference evidence="5" key="1">
    <citation type="submission" date="2017-06" db="EMBL/GenBank/DDBJ databases">
        <authorList>
            <person name="Varghese N."/>
            <person name="Submissions S."/>
        </authorList>
    </citation>
    <scope>NUCLEOTIDE SEQUENCE [LARGE SCALE GENOMIC DNA]</scope>
    <source>
        <strain evidence="5">DSM 15668</strain>
    </source>
</reference>
<keyword evidence="4" id="KW-0436">Ligase</keyword>
<dbReference type="NCBIfam" id="TIGR02258">
    <property type="entry name" value="2_5_ligase"/>
    <property type="match status" value="1"/>
</dbReference>
<dbReference type="PANTHER" id="PTHR35561:SF1">
    <property type="entry name" value="RNA 2',3'-CYCLIC PHOSPHODIESTERASE"/>
    <property type="match status" value="1"/>
</dbReference>